<dbReference type="EMBL" id="WEIO01000009">
    <property type="protein sequence ID" value="KAB7705331.1"/>
    <property type="molecule type" value="Genomic_DNA"/>
</dbReference>
<accession>A0A6I1FH72</accession>
<dbReference type="Pfam" id="PF13489">
    <property type="entry name" value="Methyltransf_23"/>
    <property type="match status" value="1"/>
</dbReference>
<proteinExistence type="inferred from homology"/>
<feature type="domain" description="Hen1 N-terminal" evidence="13">
    <location>
        <begin position="1"/>
        <end position="229"/>
    </location>
</feature>
<dbReference type="Pfam" id="PF12623">
    <property type="entry name" value="Hen1_L"/>
    <property type="match status" value="1"/>
</dbReference>
<evidence type="ECO:0000256" key="12">
    <source>
        <dbReference type="ARBA" id="ARBA00048418"/>
    </source>
</evidence>
<keyword evidence="5 14" id="KW-0808">Transferase</keyword>
<dbReference type="Gene3D" id="3.30.1610.20">
    <property type="entry name" value="Hen1, N-terminal domain"/>
    <property type="match status" value="1"/>
</dbReference>
<sequence length="450" mass="52475">MQLTIRAEGENAEAVSYLLAKNPNNVYERNYKGHLVRFFYSQFSKNAVEATIFVTPDPIELIKNAASAYDITHYINDREFAVSSIFCSFIRTALGTALNGQPKEDYKKWVDHPFPFQFSFGPVASSLSNSQILDLFEPLGFATDISRGEANYSFNIKEKSSARWITLTGSTTLQTALRQLFVLIPVLDNYKHYYIDEKEIEKLQRYGEGWLEDHPLKEFILRQSLRFKEVYSLVEKQNEEKTDKQDTAKTERLNDLRYEKIIDTVHSIEPKEKVVDFGSGEGKLSLRLGFVPGIKEILAVEPSESAAVRALDRFEKAKKKEEFLSPVPVWGSLFYYDERMKQKDIMILCEVIEHIDEERLPKIMEIIFREYKPRVLIITTPNKEYNRVYDMSDELRHTDHRFEWTRAEFEAWCAERSHSYPYDLSFEGIGEENESHGFPTQMCVFKRTEV</sequence>
<evidence type="ECO:0000256" key="8">
    <source>
        <dbReference type="ARBA" id="ARBA00022842"/>
    </source>
</evidence>
<dbReference type="SUPFAM" id="SSF53335">
    <property type="entry name" value="S-adenosyl-L-methionine-dependent methyltransferases"/>
    <property type="match status" value="1"/>
</dbReference>
<dbReference type="Proteomes" id="UP000429595">
    <property type="component" value="Unassembled WGS sequence"/>
</dbReference>
<dbReference type="GO" id="GO:0090486">
    <property type="term" value="F:small RNA 2'-O-methyltransferase activity"/>
    <property type="evidence" value="ECO:0007669"/>
    <property type="project" value="UniProtKB-EC"/>
</dbReference>
<dbReference type="NCBIfam" id="TIGR04074">
    <property type="entry name" value="bacter_Hen1"/>
    <property type="match status" value="1"/>
</dbReference>
<keyword evidence="8" id="KW-0460">Magnesium</keyword>
<comment type="catalytic activity">
    <reaction evidence="12">
        <text>small RNA 3'-end nucleotide + S-adenosyl-L-methionine = small RNA 3'-end 2'-O-methylnucleotide + S-adenosyl-L-homocysteine + H(+)</text>
        <dbReference type="Rhea" id="RHEA:37887"/>
        <dbReference type="Rhea" id="RHEA-COMP:10415"/>
        <dbReference type="Rhea" id="RHEA-COMP:10416"/>
        <dbReference type="ChEBI" id="CHEBI:15378"/>
        <dbReference type="ChEBI" id="CHEBI:57856"/>
        <dbReference type="ChEBI" id="CHEBI:59789"/>
        <dbReference type="ChEBI" id="CHEBI:74896"/>
        <dbReference type="ChEBI" id="CHEBI:74898"/>
        <dbReference type="EC" id="2.1.1.386"/>
    </reaction>
</comment>
<dbReference type="InterPro" id="IPR029063">
    <property type="entry name" value="SAM-dependent_MTases_sf"/>
</dbReference>
<dbReference type="InterPro" id="IPR024740">
    <property type="entry name" value="Hen1_N"/>
</dbReference>
<keyword evidence="15" id="KW-1185">Reference proteome</keyword>
<dbReference type="GO" id="GO:0046872">
    <property type="term" value="F:metal ion binding"/>
    <property type="evidence" value="ECO:0007669"/>
    <property type="project" value="UniProtKB-KW"/>
</dbReference>
<evidence type="ECO:0000259" key="13">
    <source>
        <dbReference type="Pfam" id="PF12623"/>
    </source>
</evidence>
<dbReference type="PANTHER" id="PTHR21404:SF3">
    <property type="entry name" value="SMALL RNA 2'-O-METHYLTRANSFERASE"/>
    <property type="match status" value="1"/>
</dbReference>
<dbReference type="InterPro" id="IPR038546">
    <property type="entry name" value="Hen1_N_sf"/>
</dbReference>
<evidence type="ECO:0000256" key="9">
    <source>
        <dbReference type="ARBA" id="ARBA00022884"/>
    </source>
</evidence>
<keyword evidence="4 14" id="KW-0489">Methyltransferase</keyword>
<keyword evidence="10" id="KW-0943">RNA-mediated gene silencing</keyword>
<keyword evidence="9" id="KW-0694">RNA-binding</keyword>
<gene>
    <name evidence="14" type="ORF">F9802_14625</name>
</gene>
<organism evidence="14 15">
    <name type="scientific">Bacillus aerolatus</name>
    <dbReference type="NCBI Taxonomy" id="2653354"/>
    <lineage>
        <taxon>Bacteria</taxon>
        <taxon>Bacillati</taxon>
        <taxon>Bacillota</taxon>
        <taxon>Bacilli</taxon>
        <taxon>Bacillales</taxon>
        <taxon>Bacillaceae</taxon>
        <taxon>Bacillus</taxon>
    </lineage>
</organism>
<dbReference type="RefSeq" id="WP_152153238.1">
    <property type="nucleotide sequence ID" value="NZ_WEIO01000009.1"/>
</dbReference>
<dbReference type="Gene3D" id="3.40.50.150">
    <property type="entry name" value="Vaccinia Virus protein VP39"/>
    <property type="match status" value="1"/>
</dbReference>
<dbReference type="GO" id="GO:0001510">
    <property type="term" value="P:RNA methylation"/>
    <property type="evidence" value="ECO:0007669"/>
    <property type="project" value="InterPro"/>
</dbReference>
<dbReference type="InterPro" id="IPR024026">
    <property type="entry name" value="3'-RNA_MeTfrase_Hen1_bac"/>
</dbReference>
<comment type="similarity">
    <text evidence="2">Belongs to the methyltransferase superfamily. HEN1 family.</text>
</comment>
<comment type="cofactor">
    <cofactor evidence="1">
        <name>Mg(2+)</name>
        <dbReference type="ChEBI" id="CHEBI:18420"/>
    </cofactor>
</comment>
<dbReference type="GO" id="GO:0031047">
    <property type="term" value="P:regulatory ncRNA-mediated gene silencing"/>
    <property type="evidence" value="ECO:0007669"/>
    <property type="project" value="UniProtKB-KW"/>
</dbReference>
<evidence type="ECO:0000256" key="5">
    <source>
        <dbReference type="ARBA" id="ARBA00022679"/>
    </source>
</evidence>
<dbReference type="InterPro" id="IPR026610">
    <property type="entry name" value="Hen1"/>
</dbReference>
<evidence type="ECO:0000256" key="11">
    <source>
        <dbReference type="ARBA" id="ARBA00035025"/>
    </source>
</evidence>
<name>A0A6I1FH72_9BACI</name>
<reference evidence="14 15" key="1">
    <citation type="submission" date="2019-10" db="EMBL/GenBank/DDBJ databases">
        <title>Bacillus aerolatum sp. nov., isolated from bioaerosol of sport playgrounds.</title>
        <authorList>
            <person name="Chen P."/>
            <person name="Zhang G."/>
        </authorList>
    </citation>
    <scope>NUCLEOTIDE SEQUENCE [LARGE SCALE GENOMIC DNA]</scope>
    <source>
        <strain evidence="14 15">CX253</strain>
    </source>
</reference>
<evidence type="ECO:0000256" key="4">
    <source>
        <dbReference type="ARBA" id="ARBA00022603"/>
    </source>
</evidence>
<evidence type="ECO:0000313" key="14">
    <source>
        <dbReference type="EMBL" id="KAB7705331.1"/>
    </source>
</evidence>
<evidence type="ECO:0000256" key="10">
    <source>
        <dbReference type="ARBA" id="ARBA00023158"/>
    </source>
</evidence>
<evidence type="ECO:0000256" key="3">
    <source>
        <dbReference type="ARBA" id="ARBA00021330"/>
    </source>
</evidence>
<dbReference type="AlphaFoldDB" id="A0A6I1FH72"/>
<evidence type="ECO:0000256" key="7">
    <source>
        <dbReference type="ARBA" id="ARBA00022723"/>
    </source>
</evidence>
<comment type="caution">
    <text evidence="14">The sequence shown here is derived from an EMBL/GenBank/DDBJ whole genome shotgun (WGS) entry which is preliminary data.</text>
</comment>
<evidence type="ECO:0000256" key="1">
    <source>
        <dbReference type="ARBA" id="ARBA00001946"/>
    </source>
</evidence>
<dbReference type="GO" id="GO:0003723">
    <property type="term" value="F:RNA binding"/>
    <property type="evidence" value="ECO:0007669"/>
    <property type="project" value="UniProtKB-KW"/>
</dbReference>
<dbReference type="PANTHER" id="PTHR21404">
    <property type="entry name" value="HEN1"/>
    <property type="match status" value="1"/>
</dbReference>
<evidence type="ECO:0000256" key="6">
    <source>
        <dbReference type="ARBA" id="ARBA00022691"/>
    </source>
</evidence>
<dbReference type="EC" id="2.1.1.386" evidence="11"/>
<protein>
    <recommendedName>
        <fullName evidence="3">Small RNA 2'-O-methyltransferase</fullName>
        <ecNumber evidence="11">2.1.1.386</ecNumber>
    </recommendedName>
</protein>
<keyword evidence="7" id="KW-0479">Metal-binding</keyword>
<evidence type="ECO:0000256" key="2">
    <source>
        <dbReference type="ARBA" id="ARBA00009026"/>
    </source>
</evidence>
<evidence type="ECO:0000313" key="15">
    <source>
        <dbReference type="Proteomes" id="UP000429595"/>
    </source>
</evidence>
<keyword evidence="6" id="KW-0949">S-adenosyl-L-methionine</keyword>